<evidence type="ECO:0000313" key="4">
    <source>
        <dbReference type="EMBL" id="RHE30844.1"/>
    </source>
</evidence>
<evidence type="ECO:0008006" key="10">
    <source>
        <dbReference type="Google" id="ProtNLM"/>
    </source>
</evidence>
<name>A0A395V3S7_9FIRM</name>
<dbReference type="Proteomes" id="UP000283297">
    <property type="component" value="Unassembled WGS sequence"/>
</dbReference>
<comment type="caution">
    <text evidence="2">The sequence shown here is derived from an EMBL/GenBank/DDBJ whole genome shotgun (WGS) entry which is preliminary data.</text>
</comment>
<evidence type="ECO:0000313" key="3">
    <source>
        <dbReference type="EMBL" id="RGZ87872.1"/>
    </source>
</evidence>
<reference evidence="6 7" key="1">
    <citation type="submission" date="2018-08" db="EMBL/GenBank/DDBJ databases">
        <title>A genome reference for cultivated species of the human gut microbiota.</title>
        <authorList>
            <person name="Zou Y."/>
            <person name="Xue W."/>
            <person name="Luo G."/>
        </authorList>
    </citation>
    <scope>NUCLEOTIDE SEQUENCE [LARGE SCALE GENOMIC DNA]</scope>
    <source>
        <strain evidence="2 6">AF25-15</strain>
        <strain evidence="5 7">AF38-24</strain>
        <strain evidence="4 9">AM29-10</strain>
        <strain evidence="3 8">AM47-6BH</strain>
    </source>
</reference>
<evidence type="ECO:0000313" key="5">
    <source>
        <dbReference type="EMBL" id="RHL28178.1"/>
    </source>
</evidence>
<dbReference type="RefSeq" id="WP_117998102.1">
    <property type="nucleotide sequence ID" value="NZ_JAQDCR010000011.1"/>
</dbReference>
<keyword evidence="1" id="KW-0732">Signal</keyword>
<gene>
    <name evidence="5" type="ORF">DW028_08960</name>
    <name evidence="4" type="ORF">DW753_12865</name>
    <name evidence="3" type="ORF">DW967_16965</name>
    <name evidence="2" type="ORF">DWY38_05775</name>
</gene>
<feature type="chain" id="PRO_5036334249" description="P/Homo B domain-containing protein" evidence="1">
    <location>
        <begin position="29"/>
        <end position="149"/>
    </location>
</feature>
<dbReference type="EMBL" id="QSKC01000020">
    <property type="protein sequence ID" value="RHE30844.1"/>
    <property type="molecule type" value="Genomic_DNA"/>
</dbReference>
<dbReference type="Proteomes" id="UP000283721">
    <property type="component" value="Unassembled WGS sequence"/>
</dbReference>
<dbReference type="EMBL" id="QRUJ01000004">
    <property type="protein sequence ID" value="RGR55621.1"/>
    <property type="molecule type" value="Genomic_DNA"/>
</dbReference>
<dbReference type="EMBL" id="QSES01000057">
    <property type="protein sequence ID" value="RGZ87872.1"/>
    <property type="molecule type" value="Genomic_DNA"/>
</dbReference>
<dbReference type="Proteomes" id="UP000285290">
    <property type="component" value="Unassembled WGS sequence"/>
</dbReference>
<protein>
    <recommendedName>
        <fullName evidence="10">P/Homo B domain-containing protein</fullName>
    </recommendedName>
</protein>
<dbReference type="Proteomes" id="UP000266066">
    <property type="component" value="Unassembled WGS sequence"/>
</dbReference>
<evidence type="ECO:0000313" key="9">
    <source>
        <dbReference type="Proteomes" id="UP000285290"/>
    </source>
</evidence>
<organism evidence="2 6">
    <name type="scientific">Agathobacter rectalis</name>
    <dbReference type="NCBI Taxonomy" id="39491"/>
    <lineage>
        <taxon>Bacteria</taxon>
        <taxon>Bacillati</taxon>
        <taxon>Bacillota</taxon>
        <taxon>Clostridia</taxon>
        <taxon>Lachnospirales</taxon>
        <taxon>Lachnospiraceae</taxon>
        <taxon>Agathobacter</taxon>
    </lineage>
</organism>
<evidence type="ECO:0000313" key="8">
    <source>
        <dbReference type="Proteomes" id="UP000283721"/>
    </source>
</evidence>
<dbReference type="InterPro" id="IPR008979">
    <property type="entry name" value="Galactose-bd-like_sf"/>
</dbReference>
<proteinExistence type="predicted"/>
<dbReference type="EMBL" id="QRON01000005">
    <property type="protein sequence ID" value="RHL28178.1"/>
    <property type="molecule type" value="Genomic_DNA"/>
</dbReference>
<accession>A0A395V3S7</accession>
<evidence type="ECO:0000313" key="7">
    <source>
        <dbReference type="Proteomes" id="UP000283297"/>
    </source>
</evidence>
<evidence type="ECO:0000313" key="6">
    <source>
        <dbReference type="Proteomes" id="UP000266066"/>
    </source>
</evidence>
<dbReference type="AlphaFoldDB" id="A0A395V3S7"/>
<feature type="signal peptide" evidence="1">
    <location>
        <begin position="1"/>
        <end position="28"/>
    </location>
</feature>
<evidence type="ECO:0000313" key="2">
    <source>
        <dbReference type="EMBL" id="RGR55621.1"/>
    </source>
</evidence>
<evidence type="ECO:0000256" key="1">
    <source>
        <dbReference type="SAM" id="SignalP"/>
    </source>
</evidence>
<sequence>MQKVVKKSFMSVVACLMACMMFAMPVFAASNNFSKTTVKLNAINGGESRKSTLSSGSVTGNNPSISKVQLYCNVSSGSDPYTIYVLSPKGTTRSITGPSKSGTITITGFEGENPSGTWTIWIKNSGVSYKGNIYPTSTVTITLKVAYSY</sequence>
<dbReference type="SUPFAM" id="SSF49785">
    <property type="entry name" value="Galactose-binding domain-like"/>
    <property type="match status" value="1"/>
</dbReference>